<evidence type="ECO:0000313" key="2">
    <source>
        <dbReference type="EMBL" id="KKL26747.1"/>
    </source>
</evidence>
<dbReference type="InterPro" id="IPR011033">
    <property type="entry name" value="PRC_barrel-like_sf"/>
</dbReference>
<evidence type="ECO:0000259" key="1">
    <source>
        <dbReference type="Pfam" id="PF05239"/>
    </source>
</evidence>
<dbReference type="AlphaFoldDB" id="A0A0F9CJZ5"/>
<gene>
    <name evidence="2" type="ORF">LCGC14_2392200</name>
</gene>
<organism evidence="2">
    <name type="scientific">marine sediment metagenome</name>
    <dbReference type="NCBI Taxonomy" id="412755"/>
    <lineage>
        <taxon>unclassified sequences</taxon>
        <taxon>metagenomes</taxon>
        <taxon>ecological metagenomes</taxon>
    </lineage>
</organism>
<dbReference type="SUPFAM" id="SSF50346">
    <property type="entry name" value="PRC-barrel domain"/>
    <property type="match status" value="2"/>
</dbReference>
<feature type="domain" description="PRC-barrel" evidence="1">
    <location>
        <begin position="4"/>
        <end position="56"/>
    </location>
</feature>
<dbReference type="Gene3D" id="3.90.50.10">
    <property type="entry name" value="Photosynthetic Reaction Center, subunit H, domain 2"/>
    <property type="match status" value="2"/>
</dbReference>
<proteinExistence type="predicted"/>
<dbReference type="GO" id="GO:0030077">
    <property type="term" value="C:plasma membrane light-harvesting complex"/>
    <property type="evidence" value="ECO:0007669"/>
    <property type="project" value="InterPro"/>
</dbReference>
<name>A0A0F9CJZ5_9ZZZZ</name>
<dbReference type="EMBL" id="LAZR01035724">
    <property type="protein sequence ID" value="KKL26747.1"/>
    <property type="molecule type" value="Genomic_DNA"/>
</dbReference>
<dbReference type="InterPro" id="IPR014747">
    <property type="entry name" value="Bac_photo_RC_H_C"/>
</dbReference>
<dbReference type="GO" id="GO:0019684">
    <property type="term" value="P:photosynthesis, light reaction"/>
    <property type="evidence" value="ECO:0007669"/>
    <property type="project" value="InterPro"/>
</dbReference>
<reference evidence="2" key="1">
    <citation type="journal article" date="2015" name="Nature">
        <title>Complex archaea that bridge the gap between prokaryotes and eukaryotes.</title>
        <authorList>
            <person name="Spang A."/>
            <person name="Saw J.H."/>
            <person name="Jorgensen S.L."/>
            <person name="Zaremba-Niedzwiedzka K."/>
            <person name="Martijn J."/>
            <person name="Lind A.E."/>
            <person name="van Eijk R."/>
            <person name="Schleper C."/>
            <person name="Guy L."/>
            <person name="Ettema T.J."/>
        </authorList>
    </citation>
    <scope>NUCLEOTIDE SEQUENCE</scope>
</reference>
<accession>A0A0F9CJZ5</accession>
<dbReference type="InterPro" id="IPR027275">
    <property type="entry name" value="PRC-brl_dom"/>
</dbReference>
<comment type="caution">
    <text evidence="2">The sequence shown here is derived from an EMBL/GenBank/DDBJ whole genome shotgun (WGS) entry which is preliminary data.</text>
</comment>
<protein>
    <recommendedName>
        <fullName evidence="1">PRC-barrel domain-containing protein</fullName>
    </recommendedName>
</protein>
<dbReference type="Pfam" id="PF05239">
    <property type="entry name" value="PRC"/>
    <property type="match status" value="1"/>
</dbReference>
<sequence length="271" mass="30964">MLHSADDLKACKIQSSDGDLGKINDLYFDDEDWAIRYLVVTTHNWFFKREVLVSPIAVNTPDWLNKKMPVNLSQKQLDHSPDISAHKPVSRQQEIKYFSYYSYPVYWGGTGIWGNGLYPVAGMLENDTTNQQPNTIEATQDTNSQHNDPHLRSWQKVKGSVVNGSDGEIGHIRGLLIDEHTFAIRYVIVRANDWWIGHDILVAPHWFNDLKWAESSVKVNHTRAEIQGAPAYDPLVEMDRDWEIAMHAHYAREGYWSKGSDLAVKQSTSSP</sequence>